<dbReference type="AlphaFoldDB" id="A0A521DFZ4"/>
<dbReference type="InterPro" id="IPR025951">
    <property type="entry name" value="GXWXG_dom"/>
</dbReference>
<dbReference type="OrthoDB" id="8905397at2"/>
<evidence type="ECO:0000313" key="4">
    <source>
        <dbReference type="Proteomes" id="UP000320300"/>
    </source>
</evidence>
<dbReference type="RefSeq" id="WP_142528441.1">
    <property type="nucleotide sequence ID" value="NZ_CBCSJO010000005.1"/>
</dbReference>
<organism evidence="3 4">
    <name type="scientific">Pedobacter westerhofensis</name>
    <dbReference type="NCBI Taxonomy" id="425512"/>
    <lineage>
        <taxon>Bacteria</taxon>
        <taxon>Pseudomonadati</taxon>
        <taxon>Bacteroidota</taxon>
        <taxon>Sphingobacteriia</taxon>
        <taxon>Sphingobacteriales</taxon>
        <taxon>Sphingobacteriaceae</taxon>
        <taxon>Pedobacter</taxon>
    </lineage>
</organism>
<accession>A0A521DFZ4</accession>
<name>A0A521DFZ4_9SPHI</name>
<gene>
    <name evidence="3" type="ORF">SAMN06265348_105343</name>
</gene>
<evidence type="ECO:0000313" key="3">
    <source>
        <dbReference type="EMBL" id="SMO70536.1"/>
    </source>
</evidence>
<dbReference type="EMBL" id="FXTN01000005">
    <property type="protein sequence ID" value="SMO70536.1"/>
    <property type="molecule type" value="Genomic_DNA"/>
</dbReference>
<dbReference type="Gene3D" id="2.40.128.580">
    <property type="entry name" value="GXWXG domain"/>
    <property type="match status" value="1"/>
</dbReference>
<reference evidence="3 4" key="1">
    <citation type="submission" date="2017-05" db="EMBL/GenBank/DDBJ databases">
        <authorList>
            <person name="Varghese N."/>
            <person name="Submissions S."/>
        </authorList>
    </citation>
    <scope>NUCLEOTIDE SEQUENCE [LARGE SCALE GENOMIC DNA]</scope>
    <source>
        <strain evidence="3 4">DSM 19036</strain>
    </source>
</reference>
<evidence type="ECO:0000259" key="2">
    <source>
        <dbReference type="Pfam" id="PF14232"/>
    </source>
</evidence>
<dbReference type="InterPro" id="IPR025568">
    <property type="entry name" value="DUF4334"/>
</dbReference>
<evidence type="ECO:0000259" key="1">
    <source>
        <dbReference type="Pfam" id="PF14231"/>
    </source>
</evidence>
<sequence length="153" mass="17125">MSSKEKFEQLKNSASILNPKDLDIFFAILEPVTLEEILGKWKGGQLKTGHPFAAALRGIGWYGKTFISRVNVKPLVCMDTEGILFSDTESMNGEATIWPVEFRGKVSTSLVYDGVPTVVHFRKVDANTLIGIRDGKAALDENGNYFYFFLERI</sequence>
<feature type="domain" description="GXWXG" evidence="1">
    <location>
        <begin position="25"/>
        <end position="82"/>
    </location>
</feature>
<keyword evidence="4" id="KW-1185">Reference proteome</keyword>
<evidence type="ECO:0008006" key="5">
    <source>
        <dbReference type="Google" id="ProtNLM"/>
    </source>
</evidence>
<feature type="domain" description="DUF4334" evidence="2">
    <location>
        <begin position="93"/>
        <end position="152"/>
    </location>
</feature>
<protein>
    <recommendedName>
        <fullName evidence="5">GXWXG protein</fullName>
    </recommendedName>
</protein>
<dbReference type="Pfam" id="PF14231">
    <property type="entry name" value="GXWXG"/>
    <property type="match status" value="1"/>
</dbReference>
<dbReference type="Pfam" id="PF14232">
    <property type="entry name" value="DUF4334"/>
    <property type="match status" value="1"/>
</dbReference>
<dbReference type="Proteomes" id="UP000320300">
    <property type="component" value="Unassembled WGS sequence"/>
</dbReference>
<proteinExistence type="predicted"/>